<feature type="region of interest" description="Disordered" evidence="2">
    <location>
        <begin position="31"/>
        <end position="470"/>
    </location>
</feature>
<feature type="compositionally biased region" description="Pro residues" evidence="2">
    <location>
        <begin position="729"/>
        <end position="739"/>
    </location>
</feature>
<feature type="compositionally biased region" description="Basic and acidic residues" evidence="2">
    <location>
        <begin position="202"/>
        <end position="243"/>
    </location>
</feature>
<feature type="compositionally biased region" description="Pro residues" evidence="2">
    <location>
        <begin position="365"/>
        <end position="386"/>
    </location>
</feature>
<keyword evidence="1" id="KW-0175">Coiled coil</keyword>
<feature type="compositionally biased region" description="Low complexity" evidence="2">
    <location>
        <begin position="67"/>
        <end position="83"/>
    </location>
</feature>
<feature type="compositionally biased region" description="Polar residues" evidence="2">
    <location>
        <begin position="147"/>
        <end position="161"/>
    </location>
</feature>
<feature type="compositionally biased region" description="Polar residues" evidence="2">
    <location>
        <begin position="889"/>
        <end position="901"/>
    </location>
</feature>
<evidence type="ECO:0008006" key="5">
    <source>
        <dbReference type="Google" id="ProtNLM"/>
    </source>
</evidence>
<feature type="compositionally biased region" description="Low complexity" evidence="2">
    <location>
        <begin position="244"/>
        <end position="268"/>
    </location>
</feature>
<feature type="coiled-coil region" evidence="1">
    <location>
        <begin position="804"/>
        <end position="838"/>
    </location>
</feature>
<feature type="compositionally biased region" description="Low complexity" evidence="2">
    <location>
        <begin position="166"/>
        <end position="190"/>
    </location>
</feature>
<protein>
    <recommendedName>
        <fullName evidence="5">C3H1-type domain-containing protein</fullName>
    </recommendedName>
</protein>
<evidence type="ECO:0000256" key="1">
    <source>
        <dbReference type="SAM" id="Coils"/>
    </source>
</evidence>
<feature type="compositionally biased region" description="Low complexity" evidence="2">
    <location>
        <begin position="311"/>
        <end position="329"/>
    </location>
</feature>
<reference evidence="3" key="1">
    <citation type="submission" date="2021-01" db="EMBL/GenBank/DDBJ databases">
        <authorList>
            <person name="Kaushik A."/>
        </authorList>
    </citation>
    <scope>NUCLEOTIDE SEQUENCE</scope>
    <source>
        <strain evidence="3">AG1-1B</strain>
    </source>
</reference>
<feature type="region of interest" description="Disordered" evidence="2">
    <location>
        <begin position="727"/>
        <end position="746"/>
    </location>
</feature>
<feature type="compositionally biased region" description="Polar residues" evidence="2">
    <location>
        <begin position="395"/>
        <end position="405"/>
    </location>
</feature>
<feature type="compositionally biased region" description="Low complexity" evidence="2">
    <location>
        <begin position="416"/>
        <end position="428"/>
    </location>
</feature>
<feature type="compositionally biased region" description="Polar residues" evidence="2">
    <location>
        <begin position="296"/>
        <end position="310"/>
    </location>
</feature>
<feature type="coiled-coil region" evidence="1">
    <location>
        <begin position="577"/>
        <end position="624"/>
    </location>
</feature>
<evidence type="ECO:0000313" key="4">
    <source>
        <dbReference type="Proteomes" id="UP000663826"/>
    </source>
</evidence>
<organism evidence="3 4">
    <name type="scientific">Rhizoctonia solani</name>
    <dbReference type="NCBI Taxonomy" id="456999"/>
    <lineage>
        <taxon>Eukaryota</taxon>
        <taxon>Fungi</taxon>
        <taxon>Dikarya</taxon>
        <taxon>Basidiomycota</taxon>
        <taxon>Agaricomycotina</taxon>
        <taxon>Agaricomycetes</taxon>
        <taxon>Cantharellales</taxon>
        <taxon>Ceratobasidiaceae</taxon>
        <taxon>Rhizoctonia</taxon>
    </lineage>
</organism>
<gene>
    <name evidence="3" type="ORF">RDB_LOCUS408</name>
</gene>
<evidence type="ECO:0000256" key="2">
    <source>
        <dbReference type="SAM" id="MobiDB-lite"/>
    </source>
</evidence>
<feature type="region of interest" description="Disordered" evidence="2">
    <location>
        <begin position="855"/>
        <end position="907"/>
    </location>
</feature>
<dbReference type="EMBL" id="CAJMWQ010000025">
    <property type="protein sequence ID" value="CAE6333524.1"/>
    <property type="molecule type" value="Genomic_DNA"/>
</dbReference>
<feature type="compositionally biased region" description="Gly residues" evidence="2">
    <location>
        <begin position="84"/>
        <end position="95"/>
    </location>
</feature>
<feature type="region of interest" description="Disordered" evidence="2">
    <location>
        <begin position="777"/>
        <end position="798"/>
    </location>
</feature>
<proteinExistence type="predicted"/>
<feature type="coiled-coil region" evidence="1">
    <location>
        <begin position="984"/>
        <end position="1050"/>
    </location>
</feature>
<feature type="compositionally biased region" description="Low complexity" evidence="2">
    <location>
        <begin position="441"/>
        <end position="457"/>
    </location>
</feature>
<name>A0A8H2W7C6_9AGAM</name>
<sequence length="1115" mass="121088">MPLVRCIDGEDCRRRDCRFVHPKENDWQYAAESNLAKKRRAQAAATGHGSRESGYQSRPKGGRDSNGRGSITSSTSGWGDTSSGIGGGGGGGSGGWASPERPRRDPSPLGWGSTSSGGGWGASNSGGWGNTSTNDSGWGAPSGDSGFGNTSSSAWGESSGNVWGKPESSSRPNSSFSAPKSPVRPSSSPRSKVKSPPRHSQSSKDKDPDKDQDQDKDKDRLRERSREKDRHRDRDKELRHDRASSSPSRSSRSRQRSPSPVKPSSKPPSHGDSHPSKSNASAAANDDMDVDPPNPSSSTNKDSTAASVPGTTTTTEPPPSTTEMPISIPFSRAREPSSAPPVPPGFGVPTAPRTTPSVPLSQSSMPPPPPPLGAPPAIPPPPPPGTTPITSSASKSPLQTQSSDATKAHTLPKRPSNPTSQSPPQTGSLATPMALPHEPKSSVTPTTPATPMTPVASEAHALSTPASTSLERPYEWIESLESLIKQNRVLQNCKQQYARAETQERMLAHRYPGAPKRSVGNSAPSLSDMRHRIETTERELQALLAQFASRMDVFYRPTEAVKHVDQSKGDEETLSMARRLSDQVSKLESEMQLLHIDTVKSAEMKKLDENIQTGSQAIKKEREERVKAVDDVKKDVKVLGDDLNRSKIECERLREDLVANRSNIDQIRCETQVVRDGQVVIKEEVNVVKLEVETTKTDVQTVKTKMTEVDQEVTNIKAEVEMLKTKLATPPPTPRPSVPVPAMTPGKRGRNGIVAHDSNAMEIDDALPPAKRVRKVSPLRPSPFADSTTPLGSPKPVRFDGPGQKDLLERMEMLEDLVETLQGDVRQVEDDFQDQMQEFRSLGLFDEHVTNNVVSTTQTRSESAPPGPASTRMDTARAAGRSSAPPSRTTFPASWGPSTLPTVDELPSDDAIGTLRVDLDAMMGQVVSLWKGEGDWPAQVQKNLCKALGVESLDDAFKPAPAPPPPAVNGKKTPEPQEDWMMMLKNMQEEQARMRDAMKRERTEQDNRMKDVLSRLERAEQELDKSVKRKDEVERECEMLKGQQAEQRQLLLHLQSVVDSLPKPTNGLLSPEGLLQDAMRNGASPVQQELAALRKLATTVPHLLALAGLSPEKEN</sequence>
<dbReference type="AlphaFoldDB" id="A0A8H2W7C6"/>
<dbReference type="Proteomes" id="UP000663826">
    <property type="component" value="Unassembled WGS sequence"/>
</dbReference>
<evidence type="ECO:0000313" key="3">
    <source>
        <dbReference type="EMBL" id="CAE6333524.1"/>
    </source>
</evidence>
<feature type="compositionally biased region" description="Low complexity" evidence="2">
    <location>
        <begin position="876"/>
        <end position="888"/>
    </location>
</feature>
<feature type="compositionally biased region" description="Gly residues" evidence="2">
    <location>
        <begin position="115"/>
        <end position="129"/>
    </location>
</feature>
<accession>A0A8H2W7C6</accession>
<dbReference type="PANTHER" id="PTHR18937">
    <property type="entry name" value="STRUCTURAL MAINTENANCE OF CHROMOSOMES SMC FAMILY MEMBER"/>
    <property type="match status" value="1"/>
</dbReference>
<comment type="caution">
    <text evidence="3">The sequence shown here is derived from an EMBL/GenBank/DDBJ whole genome shotgun (WGS) entry which is preliminary data.</text>
</comment>
<feature type="coiled-coil region" evidence="1">
    <location>
        <begin position="483"/>
        <end position="546"/>
    </location>
</feature>